<protein>
    <recommendedName>
        <fullName evidence="4">General secretion pathway GspH domain-containing protein</fullName>
    </recommendedName>
</protein>
<dbReference type="PROSITE" id="PS00409">
    <property type="entry name" value="PROKAR_NTER_METHYL"/>
    <property type="match status" value="1"/>
</dbReference>
<dbReference type="AlphaFoldDB" id="A0A1F7XZF5"/>
<evidence type="ECO:0008006" key="4">
    <source>
        <dbReference type="Google" id="ProtNLM"/>
    </source>
</evidence>
<organism evidence="2 3">
    <name type="scientific">Candidatus Woesebacteria bacterium RIFCSPHIGHO2_01_FULL_38_9</name>
    <dbReference type="NCBI Taxonomy" id="1802492"/>
    <lineage>
        <taxon>Bacteria</taxon>
        <taxon>Candidatus Woeseibacteriota</taxon>
    </lineage>
</organism>
<sequence>MIYVRKSEFLSTGFTHKGVTLIELLLVISIFLIVGVTSGSIASNFLVRNNLQNKVNEVVSTLRTAQLNSISSKGDSRWGVTATTDDIILFRGDSYASRDPTYDEKFSIPKSVTVTSFEVAFNKLTGNPNQVLTVILSNNIGESYTVSLNEVGIVDLN</sequence>
<dbReference type="InterPro" id="IPR012902">
    <property type="entry name" value="N_methyl_site"/>
</dbReference>
<evidence type="ECO:0000313" key="2">
    <source>
        <dbReference type="EMBL" id="OGM20421.1"/>
    </source>
</evidence>
<evidence type="ECO:0000313" key="3">
    <source>
        <dbReference type="Proteomes" id="UP000178419"/>
    </source>
</evidence>
<comment type="caution">
    <text evidence="2">The sequence shown here is derived from an EMBL/GenBank/DDBJ whole genome shotgun (WGS) entry which is preliminary data.</text>
</comment>
<dbReference type="NCBIfam" id="TIGR02532">
    <property type="entry name" value="IV_pilin_GFxxxE"/>
    <property type="match status" value="1"/>
</dbReference>
<reference evidence="2 3" key="1">
    <citation type="journal article" date="2016" name="Nat. Commun.">
        <title>Thousands of microbial genomes shed light on interconnected biogeochemical processes in an aquifer system.</title>
        <authorList>
            <person name="Anantharaman K."/>
            <person name="Brown C.T."/>
            <person name="Hug L.A."/>
            <person name="Sharon I."/>
            <person name="Castelle C.J."/>
            <person name="Probst A.J."/>
            <person name="Thomas B.C."/>
            <person name="Singh A."/>
            <person name="Wilkins M.J."/>
            <person name="Karaoz U."/>
            <person name="Brodie E.L."/>
            <person name="Williams K.H."/>
            <person name="Hubbard S.S."/>
            <person name="Banfield J.F."/>
        </authorList>
    </citation>
    <scope>NUCLEOTIDE SEQUENCE [LARGE SCALE GENOMIC DNA]</scope>
</reference>
<keyword evidence="1" id="KW-1133">Transmembrane helix</keyword>
<dbReference type="Proteomes" id="UP000178419">
    <property type="component" value="Unassembled WGS sequence"/>
</dbReference>
<feature type="transmembrane region" description="Helical" evidence="1">
    <location>
        <begin position="21"/>
        <end position="47"/>
    </location>
</feature>
<dbReference type="EMBL" id="MGGE01000042">
    <property type="protein sequence ID" value="OGM20421.1"/>
    <property type="molecule type" value="Genomic_DNA"/>
</dbReference>
<keyword evidence="1" id="KW-0472">Membrane</keyword>
<keyword evidence="1" id="KW-0812">Transmembrane</keyword>
<accession>A0A1F7XZF5</accession>
<proteinExistence type="predicted"/>
<gene>
    <name evidence="2" type="ORF">A2714_01760</name>
</gene>
<evidence type="ECO:0000256" key="1">
    <source>
        <dbReference type="SAM" id="Phobius"/>
    </source>
</evidence>
<dbReference type="Pfam" id="PF07963">
    <property type="entry name" value="N_methyl"/>
    <property type="match status" value="1"/>
</dbReference>
<name>A0A1F7XZF5_9BACT</name>